<dbReference type="Proteomes" id="UP000434957">
    <property type="component" value="Unassembled WGS sequence"/>
</dbReference>
<comment type="subcellular location">
    <subcellularLocation>
        <location evidence="1 5">Secreted</location>
    </subcellularLocation>
</comment>
<name>A0A6A4CKJ3_9STRA</name>
<sequence length="81" mass="8967">MRICSIFVLAMAALLTSVNSDAVKASPNVAPTSRRSLSTRDLDTPQRSLRVHDMDDDDDSEEEERVGGTEIVKWAHPTLKL</sequence>
<evidence type="ECO:0000256" key="3">
    <source>
        <dbReference type="ARBA" id="ARBA00022525"/>
    </source>
</evidence>
<dbReference type="InterPro" id="IPR031825">
    <property type="entry name" value="RXLR"/>
</dbReference>
<dbReference type="GO" id="GO:0005576">
    <property type="term" value="C:extracellular region"/>
    <property type="evidence" value="ECO:0007669"/>
    <property type="project" value="UniProtKB-SubCell"/>
</dbReference>
<evidence type="ECO:0000256" key="2">
    <source>
        <dbReference type="ARBA" id="ARBA00010400"/>
    </source>
</evidence>
<evidence type="ECO:0000313" key="10">
    <source>
        <dbReference type="Proteomes" id="UP000435112"/>
    </source>
</evidence>
<organism evidence="8 9">
    <name type="scientific">Phytophthora rubi</name>
    <dbReference type="NCBI Taxonomy" id="129364"/>
    <lineage>
        <taxon>Eukaryota</taxon>
        <taxon>Sar</taxon>
        <taxon>Stramenopiles</taxon>
        <taxon>Oomycota</taxon>
        <taxon>Peronosporomycetes</taxon>
        <taxon>Peronosporales</taxon>
        <taxon>Peronosporaceae</taxon>
        <taxon>Phytophthora</taxon>
    </lineage>
</organism>
<evidence type="ECO:0000256" key="5">
    <source>
        <dbReference type="RuleBase" id="RU367124"/>
    </source>
</evidence>
<evidence type="ECO:0000313" key="9">
    <source>
        <dbReference type="Proteomes" id="UP000434957"/>
    </source>
</evidence>
<feature type="signal peptide" evidence="5">
    <location>
        <begin position="1"/>
        <end position="20"/>
    </location>
</feature>
<reference evidence="8 9" key="1">
    <citation type="submission" date="2018-08" db="EMBL/GenBank/DDBJ databases">
        <title>Genomic investigation of the strawberry pathogen Phytophthora fragariae indicates pathogenicity is determined by transcriptional variation in three key races.</title>
        <authorList>
            <person name="Adams T.M."/>
            <person name="Armitage A.D."/>
            <person name="Sobczyk M.K."/>
            <person name="Bates H.J."/>
            <person name="Dunwell J.M."/>
            <person name="Nellist C.F."/>
            <person name="Harrison R.J."/>
        </authorList>
    </citation>
    <scope>NUCLEOTIDE SEQUENCE [LARGE SCALE GENOMIC DNA]</scope>
    <source>
        <strain evidence="7 10">SCRP324</strain>
        <strain evidence="8 9">SCRP333</strain>
    </source>
</reference>
<keyword evidence="4 5" id="KW-0732">Signal</keyword>
<evidence type="ECO:0000313" key="8">
    <source>
        <dbReference type="EMBL" id="KAE9290939.1"/>
    </source>
</evidence>
<proteinExistence type="inferred from homology"/>
<evidence type="ECO:0000256" key="4">
    <source>
        <dbReference type="ARBA" id="ARBA00022729"/>
    </source>
</evidence>
<protein>
    <recommendedName>
        <fullName evidence="5">RxLR effector protein</fullName>
    </recommendedName>
</protein>
<comment type="function">
    <text evidence="5">Effector that suppresses plant defense responses during pathogen infection.</text>
</comment>
<comment type="similarity">
    <text evidence="2 5">Belongs to the RxLR effector family.</text>
</comment>
<comment type="domain">
    <text evidence="5">The RxLR-dEER motif acts to carry the protein into the host cell cytoplasm through binding to cell surface phosphatidylinositol-3-phosphate.</text>
</comment>
<feature type="region of interest" description="Disordered" evidence="6">
    <location>
        <begin position="23"/>
        <end position="69"/>
    </location>
</feature>
<evidence type="ECO:0000256" key="6">
    <source>
        <dbReference type="SAM" id="MobiDB-lite"/>
    </source>
</evidence>
<dbReference type="AlphaFoldDB" id="A0A6A4CKJ3"/>
<accession>A0A6A4CKJ3</accession>
<evidence type="ECO:0000313" key="7">
    <source>
        <dbReference type="EMBL" id="KAE8967323.1"/>
    </source>
</evidence>
<gene>
    <name evidence="7" type="ORF">PR002_g28099</name>
    <name evidence="8" type="ORF">PR003_g25164</name>
</gene>
<dbReference type="EMBL" id="QXFU01004730">
    <property type="protein sequence ID" value="KAE8967323.1"/>
    <property type="molecule type" value="Genomic_DNA"/>
</dbReference>
<dbReference type="Proteomes" id="UP000435112">
    <property type="component" value="Unassembled WGS sequence"/>
</dbReference>
<evidence type="ECO:0000256" key="1">
    <source>
        <dbReference type="ARBA" id="ARBA00004613"/>
    </source>
</evidence>
<comment type="caution">
    <text evidence="8">The sequence shown here is derived from an EMBL/GenBank/DDBJ whole genome shotgun (WGS) entry which is preliminary data.</text>
</comment>
<dbReference type="Pfam" id="PF16810">
    <property type="entry name" value="RXLR"/>
    <property type="match status" value="1"/>
</dbReference>
<feature type="compositionally biased region" description="Acidic residues" evidence="6">
    <location>
        <begin position="54"/>
        <end position="64"/>
    </location>
</feature>
<keyword evidence="3 5" id="KW-0964">Secreted</keyword>
<dbReference type="EMBL" id="QXFT01002962">
    <property type="protein sequence ID" value="KAE9290939.1"/>
    <property type="molecule type" value="Genomic_DNA"/>
</dbReference>
<keyword evidence="9" id="KW-1185">Reference proteome</keyword>
<feature type="chain" id="PRO_5033918224" description="RxLR effector protein" evidence="5">
    <location>
        <begin position="21"/>
        <end position="81"/>
    </location>
</feature>